<keyword evidence="2" id="KW-0229">DNA integration</keyword>
<dbReference type="PROSITE" id="PS00397">
    <property type="entry name" value="RECOMBINASES_1"/>
    <property type="match status" value="1"/>
</dbReference>
<evidence type="ECO:0000259" key="7">
    <source>
        <dbReference type="PROSITE" id="PS51736"/>
    </source>
</evidence>
<keyword evidence="4" id="KW-0233">DNA recombination</keyword>
<dbReference type="SMART" id="SM00857">
    <property type="entry name" value="Resolvase"/>
    <property type="match status" value="1"/>
</dbReference>
<dbReference type="InterPro" id="IPR036162">
    <property type="entry name" value="Resolvase-like_N_sf"/>
</dbReference>
<evidence type="ECO:0000256" key="2">
    <source>
        <dbReference type="ARBA" id="ARBA00022908"/>
    </source>
</evidence>
<reference evidence="8" key="1">
    <citation type="submission" date="2016-04" db="EMBL/GenBank/DDBJ databases">
        <title>Fast-growing isolate from the root nodules of Vavilovia formosa.</title>
        <authorList>
            <person name="Kimeklis A."/>
            <person name="Safronova V."/>
            <person name="Belimov A."/>
            <person name="Andronov E."/>
        </authorList>
    </citation>
    <scope>NUCLEOTIDE SEQUENCE [LARGE SCALE GENOMIC DNA]</scope>
    <source>
        <strain evidence="8">Vaf-46</strain>
    </source>
</reference>
<dbReference type="AlphaFoldDB" id="A0A179BAH2"/>
<evidence type="ECO:0000256" key="1">
    <source>
        <dbReference type="ARBA" id="ARBA00009913"/>
    </source>
</evidence>
<proteinExistence type="inferred from homology"/>
<gene>
    <name evidence="8" type="ORF">A4U53_35690</name>
</gene>
<dbReference type="InterPro" id="IPR006118">
    <property type="entry name" value="Recombinase_CS"/>
</dbReference>
<accession>A0A179BAH2</accession>
<dbReference type="CDD" id="cd03768">
    <property type="entry name" value="SR_ResInv"/>
    <property type="match status" value="1"/>
</dbReference>
<feature type="active site" description="O-(5'-phospho-DNA)-serine intermediate" evidence="5 6">
    <location>
        <position position="11"/>
    </location>
</feature>
<dbReference type="InterPro" id="IPR009057">
    <property type="entry name" value="Homeodomain-like_sf"/>
</dbReference>
<evidence type="ECO:0000313" key="8">
    <source>
        <dbReference type="EMBL" id="OAP88101.1"/>
    </source>
</evidence>
<dbReference type="SUPFAM" id="SSF46689">
    <property type="entry name" value="Homeodomain-like"/>
    <property type="match status" value="1"/>
</dbReference>
<dbReference type="PANTHER" id="PTHR30461:SF2">
    <property type="entry name" value="SERINE RECOMBINASE PINE-RELATED"/>
    <property type="match status" value="1"/>
</dbReference>
<feature type="domain" description="Resolvase/invertase-type recombinase catalytic" evidence="7">
    <location>
        <begin position="3"/>
        <end position="143"/>
    </location>
</feature>
<evidence type="ECO:0000256" key="5">
    <source>
        <dbReference type="PIRSR" id="PIRSR606118-50"/>
    </source>
</evidence>
<comment type="caution">
    <text evidence="8">The sequence shown here is derived from an EMBL/GenBank/DDBJ whole genome shotgun (WGS) entry which is preliminary data.</text>
</comment>
<dbReference type="SUPFAM" id="SSF53041">
    <property type="entry name" value="Resolvase-like"/>
    <property type="match status" value="1"/>
</dbReference>
<evidence type="ECO:0000256" key="3">
    <source>
        <dbReference type="ARBA" id="ARBA00023125"/>
    </source>
</evidence>
<dbReference type="GO" id="GO:0003677">
    <property type="term" value="F:DNA binding"/>
    <property type="evidence" value="ECO:0007669"/>
    <property type="project" value="UniProtKB-KW"/>
</dbReference>
<name>A0A179BAH2_RHILE</name>
<protein>
    <submittedName>
        <fullName evidence="8">Resolvase</fullName>
    </submittedName>
</protein>
<dbReference type="GO" id="GO:0000150">
    <property type="term" value="F:DNA strand exchange activity"/>
    <property type="evidence" value="ECO:0007669"/>
    <property type="project" value="InterPro"/>
</dbReference>
<dbReference type="InterPro" id="IPR006119">
    <property type="entry name" value="Resolv_N"/>
</dbReference>
<dbReference type="Gene3D" id="3.40.50.1390">
    <property type="entry name" value="Resolvase, N-terminal catalytic domain"/>
    <property type="match status" value="1"/>
</dbReference>
<evidence type="ECO:0000256" key="4">
    <source>
        <dbReference type="ARBA" id="ARBA00023172"/>
    </source>
</evidence>
<dbReference type="PANTHER" id="PTHR30461">
    <property type="entry name" value="DNA-INVERTASE FROM LAMBDOID PROPHAGE"/>
    <property type="match status" value="1"/>
</dbReference>
<organism evidence="8">
    <name type="scientific">Rhizobium leguminosarum</name>
    <dbReference type="NCBI Taxonomy" id="384"/>
    <lineage>
        <taxon>Bacteria</taxon>
        <taxon>Pseudomonadati</taxon>
        <taxon>Pseudomonadota</taxon>
        <taxon>Alphaproteobacteria</taxon>
        <taxon>Hyphomicrobiales</taxon>
        <taxon>Rhizobiaceae</taxon>
        <taxon>Rhizobium/Agrobacterium group</taxon>
        <taxon>Rhizobium</taxon>
    </lineage>
</organism>
<dbReference type="EMBL" id="LWBS01000464">
    <property type="protein sequence ID" value="OAP88101.1"/>
    <property type="molecule type" value="Genomic_DNA"/>
</dbReference>
<keyword evidence="3" id="KW-0238">DNA-binding</keyword>
<evidence type="ECO:0000256" key="6">
    <source>
        <dbReference type="PROSITE-ProRule" id="PRU10137"/>
    </source>
</evidence>
<dbReference type="PROSITE" id="PS00398">
    <property type="entry name" value="RECOMBINASES_2"/>
    <property type="match status" value="1"/>
</dbReference>
<dbReference type="Pfam" id="PF02796">
    <property type="entry name" value="HTH_7"/>
    <property type="match status" value="1"/>
</dbReference>
<sequence>MPRTFAYARVSTTGQTTENQIQEIQAAGFNVEPRRIITETVSGSTAIAQRQGFTRLMDKLESGDFLIVTKLDRLGRDAIDVSSTVKALAEIGVRVHCLALGGVDLASSAGTMTMNVLNAVAQFERDLLIERTQSGLMRAKAEGKILGRPSTLSDKQKQDARDDLATGISVSAVARKFATSRQTIMRVRDEGSRSVRS</sequence>
<dbReference type="GO" id="GO:0015074">
    <property type="term" value="P:DNA integration"/>
    <property type="evidence" value="ECO:0007669"/>
    <property type="project" value="UniProtKB-KW"/>
</dbReference>
<dbReference type="PROSITE" id="PS51736">
    <property type="entry name" value="RECOMBINASES_3"/>
    <property type="match status" value="1"/>
</dbReference>
<dbReference type="InterPro" id="IPR050639">
    <property type="entry name" value="SSR_resolvase"/>
</dbReference>
<comment type="similarity">
    <text evidence="1">Belongs to the site-specific recombinase resolvase family.</text>
</comment>
<dbReference type="InterPro" id="IPR006120">
    <property type="entry name" value="Resolvase_HTH_dom"/>
</dbReference>
<dbReference type="Pfam" id="PF00239">
    <property type="entry name" value="Resolvase"/>
    <property type="match status" value="1"/>
</dbReference>
<dbReference type="CDD" id="cd00569">
    <property type="entry name" value="HTH_Hin_like"/>
    <property type="match status" value="1"/>
</dbReference>